<dbReference type="EMBL" id="KZ992593">
    <property type="protein sequence ID" value="RKP08537.1"/>
    <property type="molecule type" value="Genomic_DNA"/>
</dbReference>
<organism evidence="6 7">
    <name type="scientific">Thamnocephalis sphaerospora</name>
    <dbReference type="NCBI Taxonomy" id="78915"/>
    <lineage>
        <taxon>Eukaryota</taxon>
        <taxon>Fungi</taxon>
        <taxon>Fungi incertae sedis</taxon>
        <taxon>Zoopagomycota</taxon>
        <taxon>Zoopagomycotina</taxon>
        <taxon>Zoopagomycetes</taxon>
        <taxon>Zoopagales</taxon>
        <taxon>Sigmoideomycetaceae</taxon>
        <taxon>Thamnocephalis</taxon>
    </lineage>
</organism>
<keyword evidence="5" id="KW-0560">Oxidoreductase</keyword>
<dbReference type="GO" id="GO:0020037">
    <property type="term" value="F:heme binding"/>
    <property type="evidence" value="ECO:0007669"/>
    <property type="project" value="InterPro"/>
</dbReference>
<dbReference type="Proteomes" id="UP000271241">
    <property type="component" value="Unassembled WGS sequence"/>
</dbReference>
<dbReference type="InterPro" id="IPR017972">
    <property type="entry name" value="Cyt_P450_CS"/>
</dbReference>
<dbReference type="GO" id="GO:0016705">
    <property type="term" value="F:oxidoreductase activity, acting on paired donors, with incorporation or reduction of molecular oxygen"/>
    <property type="evidence" value="ECO:0007669"/>
    <property type="project" value="InterPro"/>
</dbReference>
<dbReference type="OrthoDB" id="1470350at2759"/>
<dbReference type="PANTHER" id="PTHR24305:SF218">
    <property type="entry name" value="P450, PUTATIVE (EUROFUNG)-RELATED"/>
    <property type="match status" value="1"/>
</dbReference>
<accession>A0A4P9XR37</accession>
<keyword evidence="2 4" id="KW-0479">Metal-binding</keyword>
<evidence type="ECO:0000256" key="4">
    <source>
        <dbReference type="PIRSR" id="PIRSR602401-1"/>
    </source>
</evidence>
<dbReference type="SUPFAM" id="SSF48264">
    <property type="entry name" value="Cytochrome P450"/>
    <property type="match status" value="1"/>
</dbReference>
<dbReference type="GO" id="GO:0005506">
    <property type="term" value="F:iron ion binding"/>
    <property type="evidence" value="ECO:0007669"/>
    <property type="project" value="InterPro"/>
</dbReference>
<evidence type="ECO:0000313" key="6">
    <source>
        <dbReference type="EMBL" id="RKP08537.1"/>
    </source>
</evidence>
<dbReference type="AlphaFoldDB" id="A0A4P9XR37"/>
<comment type="cofactor">
    <cofactor evidence="1 4">
        <name>heme</name>
        <dbReference type="ChEBI" id="CHEBI:30413"/>
    </cofactor>
</comment>
<dbReference type="InterPro" id="IPR002401">
    <property type="entry name" value="Cyt_P450_E_grp-I"/>
</dbReference>
<keyword evidence="7" id="KW-1185">Reference proteome</keyword>
<comment type="similarity">
    <text evidence="5">Belongs to the cytochrome P450 family.</text>
</comment>
<dbReference type="PRINTS" id="PR00385">
    <property type="entry name" value="P450"/>
</dbReference>
<dbReference type="InterPro" id="IPR001128">
    <property type="entry name" value="Cyt_P450"/>
</dbReference>
<dbReference type="PROSITE" id="PS00086">
    <property type="entry name" value="CYTOCHROME_P450"/>
    <property type="match status" value="1"/>
</dbReference>
<proteinExistence type="inferred from homology"/>
<keyword evidence="4 5" id="KW-0349">Heme</keyword>
<reference evidence="7" key="1">
    <citation type="journal article" date="2018" name="Nat. Microbiol.">
        <title>Leveraging single-cell genomics to expand the fungal tree of life.</title>
        <authorList>
            <person name="Ahrendt S.R."/>
            <person name="Quandt C.A."/>
            <person name="Ciobanu D."/>
            <person name="Clum A."/>
            <person name="Salamov A."/>
            <person name="Andreopoulos B."/>
            <person name="Cheng J.F."/>
            <person name="Woyke T."/>
            <person name="Pelin A."/>
            <person name="Henrissat B."/>
            <person name="Reynolds N.K."/>
            <person name="Benny G.L."/>
            <person name="Smith M.E."/>
            <person name="James T.Y."/>
            <person name="Grigoriev I.V."/>
        </authorList>
    </citation>
    <scope>NUCLEOTIDE SEQUENCE [LARGE SCALE GENOMIC DNA]</scope>
    <source>
        <strain evidence="7">RSA 1356</strain>
    </source>
</reference>
<feature type="non-terminal residue" evidence="6">
    <location>
        <position position="1"/>
    </location>
</feature>
<sequence length="472" mass="53250">IYNLFLSPLRSVPGPLLAKLTTAYDTYLRLCGQSPFIRRRLHEQYGPVVRLGECAMARRDIVACKQLMRAAISTTGPNQLSVGTADALRVVLHDEGFRKSEAFFLRVRHTNPFRLVGPSFAPRELIKHESLIWRVGAGELMEKLEIYASSGDVIDIHGQFRFLATDVISALLYGRCFHMLRVGEQEPLFRLLRLNLVYRMIVRTRADWYAKRALLTGPTEIGHAHFLQRHIDAARDTAAAAAATGQKVILHQLIEARDPDTDIGLTDEEITAEMVVISVAAIDTTQDIMTWTIDFMLHHPECRKQLVAELDAAYPDRNTEIRYQDRHQFPYLEACVLEAFRMKSPTPNGMLRNTPAGGRRVCGVHVPAGTMVDPDGYSSHYDAQLWKDPDMYRPERFLGAGAVEARKQLFHFGAGPRTCAGQTLAMMEVVHTLAALFRRFDVVLAGERPRPIHQIFLNPHHNELGVRVTVRA</sequence>
<keyword evidence="3 4" id="KW-0408">Iron</keyword>
<dbReference type="PANTHER" id="PTHR24305">
    <property type="entry name" value="CYTOCHROME P450"/>
    <property type="match status" value="1"/>
</dbReference>
<dbReference type="Gene3D" id="1.10.630.10">
    <property type="entry name" value="Cytochrome P450"/>
    <property type="match status" value="1"/>
</dbReference>
<dbReference type="STRING" id="78915.A0A4P9XR37"/>
<dbReference type="GO" id="GO:0004497">
    <property type="term" value="F:monooxygenase activity"/>
    <property type="evidence" value="ECO:0007669"/>
    <property type="project" value="UniProtKB-KW"/>
</dbReference>
<dbReference type="InterPro" id="IPR036396">
    <property type="entry name" value="Cyt_P450_sf"/>
</dbReference>
<dbReference type="InterPro" id="IPR050121">
    <property type="entry name" value="Cytochrome_P450_monoxygenase"/>
</dbReference>
<protein>
    <submittedName>
        <fullName evidence="6">Cytochrome P450</fullName>
    </submittedName>
</protein>
<name>A0A4P9XR37_9FUNG</name>
<keyword evidence="5" id="KW-0503">Monooxygenase</keyword>
<feature type="binding site" description="axial binding residue" evidence="4">
    <location>
        <position position="419"/>
    </location>
    <ligand>
        <name>heme</name>
        <dbReference type="ChEBI" id="CHEBI:30413"/>
    </ligand>
    <ligandPart>
        <name>Fe</name>
        <dbReference type="ChEBI" id="CHEBI:18248"/>
    </ligandPart>
</feature>
<evidence type="ECO:0000256" key="1">
    <source>
        <dbReference type="ARBA" id="ARBA00001971"/>
    </source>
</evidence>
<gene>
    <name evidence="6" type="ORF">THASP1DRAFT_15552</name>
</gene>
<dbReference type="PRINTS" id="PR00463">
    <property type="entry name" value="EP450I"/>
</dbReference>
<evidence type="ECO:0000256" key="2">
    <source>
        <dbReference type="ARBA" id="ARBA00022723"/>
    </source>
</evidence>
<dbReference type="Pfam" id="PF00067">
    <property type="entry name" value="p450"/>
    <property type="match status" value="1"/>
</dbReference>
<evidence type="ECO:0000256" key="3">
    <source>
        <dbReference type="ARBA" id="ARBA00023004"/>
    </source>
</evidence>
<evidence type="ECO:0000313" key="7">
    <source>
        <dbReference type="Proteomes" id="UP000271241"/>
    </source>
</evidence>
<evidence type="ECO:0000256" key="5">
    <source>
        <dbReference type="RuleBase" id="RU000461"/>
    </source>
</evidence>